<accession>H2KZX6</accession>
<evidence type="ECO:0000313" key="3">
    <source>
        <dbReference type="Proteomes" id="UP000001940"/>
    </source>
</evidence>
<evidence type="ECO:0000313" key="4">
    <source>
        <dbReference type="WormBase" id="F31F7.1b"/>
    </source>
</evidence>
<dbReference type="Bgee" id="WBGene00017964">
    <property type="expression patterns" value="Expressed in larva and 2 other cell types or tissues"/>
</dbReference>
<dbReference type="Proteomes" id="UP000001940">
    <property type="component" value="Chromosome V"/>
</dbReference>
<dbReference type="PANTHER" id="PTHR47408:SF1">
    <property type="entry name" value="N-ACETYLTRANSFERASE DOMAIN-CONTAINING PROTEIN"/>
    <property type="match status" value="1"/>
</dbReference>
<dbReference type="AlphaFoldDB" id="H2KZX6"/>
<gene>
    <name evidence="2" type="ORF">CELE_F31F7.1</name>
    <name evidence="2 4" type="ORF">F31F7.1</name>
</gene>
<dbReference type="PANTHER" id="PTHR47408">
    <property type="entry name" value="PROTEIN CBG01304-RELATED"/>
    <property type="match status" value="1"/>
</dbReference>
<sequence>MGVTTDLNVPKGIKVVLNPTQEYFDQFQEWITETERWNYRRTEYKLWCTAFEKFWLYMAIDEENDECVSVVSLALQRNSDGKKLYSIGNYYCVPEWRGRGVSNKLFVQVMKHVGKENCTLFGAVKMSPLYATRFNFALMNEFWHMFADIDVVDLVIPAMPNGFTCKVI</sequence>
<dbReference type="HOGENOM" id="CLU_1588001_0_0_1"/>
<dbReference type="ExpressionAtlas" id="H2KZX6">
    <property type="expression patterns" value="baseline and differential"/>
</dbReference>
<dbReference type="PROSITE" id="PS51186">
    <property type="entry name" value="GNAT"/>
    <property type="match status" value="1"/>
</dbReference>
<dbReference type="InterPro" id="IPR016181">
    <property type="entry name" value="Acyl_CoA_acyltransferase"/>
</dbReference>
<dbReference type="SUPFAM" id="SSF55729">
    <property type="entry name" value="Acyl-CoA N-acyltransferases (Nat)"/>
    <property type="match status" value="1"/>
</dbReference>
<dbReference type="WormBase" id="F31F7.1b">
    <property type="protein sequence ID" value="CE33063"/>
    <property type="gene ID" value="WBGene00017964"/>
</dbReference>
<proteinExistence type="predicted"/>
<dbReference type="Gene3D" id="3.40.630.30">
    <property type="match status" value="1"/>
</dbReference>
<evidence type="ECO:0000313" key="2">
    <source>
        <dbReference type="EMBL" id="CCD70363.1"/>
    </source>
</evidence>
<organism evidence="2 3">
    <name type="scientific">Caenorhabditis elegans</name>
    <dbReference type="NCBI Taxonomy" id="6239"/>
    <lineage>
        <taxon>Eukaryota</taxon>
        <taxon>Metazoa</taxon>
        <taxon>Ecdysozoa</taxon>
        <taxon>Nematoda</taxon>
        <taxon>Chromadorea</taxon>
        <taxon>Rhabditida</taxon>
        <taxon>Rhabditina</taxon>
        <taxon>Rhabditomorpha</taxon>
        <taxon>Rhabditoidea</taxon>
        <taxon>Rhabditidae</taxon>
        <taxon>Peloderinae</taxon>
        <taxon>Caenorhabditis</taxon>
    </lineage>
</organism>
<dbReference type="InterPro" id="IPR000182">
    <property type="entry name" value="GNAT_dom"/>
</dbReference>
<reference evidence="2 3" key="1">
    <citation type="journal article" date="1998" name="Science">
        <title>Genome sequence of the nematode C. elegans: a platform for investigating biology.</title>
        <authorList>
            <consortium name="The C. elegans sequencing consortium"/>
            <person name="Sulson J.E."/>
            <person name="Waterston R."/>
        </authorList>
    </citation>
    <scope>NUCLEOTIDE SEQUENCE [LARGE SCALE GENOMIC DNA]</scope>
    <source>
        <strain evidence="2 3">Bristol N2</strain>
    </source>
</reference>
<evidence type="ECO:0000259" key="1">
    <source>
        <dbReference type="PROSITE" id="PS51186"/>
    </source>
</evidence>
<keyword evidence="3" id="KW-1185">Reference proteome</keyword>
<dbReference type="CDD" id="cd04301">
    <property type="entry name" value="NAT_SF"/>
    <property type="match status" value="1"/>
</dbReference>
<feature type="domain" description="N-acetyltransferase" evidence="1">
    <location>
        <begin position="14"/>
        <end position="168"/>
    </location>
</feature>
<dbReference type="OrthoDB" id="6418983at2759"/>
<dbReference type="AGR" id="WB:WBGene00017964"/>
<dbReference type="InterPro" id="IPR009658">
    <property type="entry name" value="DUF1248"/>
</dbReference>
<dbReference type="EMBL" id="BX284605">
    <property type="protein sequence ID" value="CCD70363.1"/>
    <property type="molecule type" value="Genomic_DNA"/>
</dbReference>
<name>H2KZX6_CAEEL</name>
<dbReference type="Pfam" id="PF06852">
    <property type="entry name" value="DUF1248"/>
    <property type="match status" value="1"/>
</dbReference>
<dbReference type="GO" id="GO:0016747">
    <property type="term" value="F:acyltransferase activity, transferring groups other than amino-acyl groups"/>
    <property type="evidence" value="ECO:0007669"/>
    <property type="project" value="InterPro"/>
</dbReference>
<protein>
    <submittedName>
        <fullName evidence="2">N-acetyltransferase domain-containing protein</fullName>
    </submittedName>
</protein>